<gene>
    <name evidence="2" type="ORF">GS660_19555</name>
</gene>
<protein>
    <submittedName>
        <fullName evidence="2">AAA family ATPase</fullName>
    </submittedName>
</protein>
<dbReference type="PANTHER" id="PTHR23076">
    <property type="entry name" value="METALLOPROTEASE M41 FTSH"/>
    <property type="match status" value="1"/>
</dbReference>
<dbReference type="InterPro" id="IPR027417">
    <property type="entry name" value="P-loop_NTPase"/>
</dbReference>
<dbReference type="GO" id="GO:0004222">
    <property type="term" value="F:metalloendopeptidase activity"/>
    <property type="evidence" value="ECO:0007669"/>
    <property type="project" value="InterPro"/>
</dbReference>
<dbReference type="Gene3D" id="1.20.58.760">
    <property type="entry name" value="Peptidase M41"/>
    <property type="match status" value="1"/>
</dbReference>
<dbReference type="RefSeq" id="WP_161348669.1">
    <property type="nucleotide sequence ID" value="NZ_BMGW01000024.1"/>
</dbReference>
<dbReference type="Gene3D" id="1.10.8.60">
    <property type="match status" value="1"/>
</dbReference>
<accession>A0A6L8VNA8</accession>
<evidence type="ECO:0000313" key="3">
    <source>
        <dbReference type="Proteomes" id="UP000477083"/>
    </source>
</evidence>
<feature type="domain" description="AAA+ ATPase" evidence="1">
    <location>
        <begin position="336"/>
        <end position="475"/>
    </location>
</feature>
<dbReference type="SUPFAM" id="SSF52540">
    <property type="entry name" value="P-loop containing nucleoside triphosphate hydrolases"/>
    <property type="match status" value="1"/>
</dbReference>
<dbReference type="InterPro" id="IPR003593">
    <property type="entry name" value="AAA+_ATPase"/>
</dbReference>
<dbReference type="GO" id="GO:0016887">
    <property type="term" value="F:ATP hydrolysis activity"/>
    <property type="evidence" value="ECO:0007669"/>
    <property type="project" value="InterPro"/>
</dbReference>
<evidence type="ECO:0000313" key="2">
    <source>
        <dbReference type="EMBL" id="MZQ91286.1"/>
    </source>
</evidence>
<dbReference type="InterPro" id="IPR037219">
    <property type="entry name" value="Peptidase_M41-like"/>
</dbReference>
<dbReference type="GO" id="GO:0004176">
    <property type="term" value="F:ATP-dependent peptidase activity"/>
    <property type="evidence" value="ECO:0007669"/>
    <property type="project" value="InterPro"/>
</dbReference>
<evidence type="ECO:0000259" key="1">
    <source>
        <dbReference type="SMART" id="SM00382"/>
    </source>
</evidence>
<dbReference type="InterPro" id="IPR003959">
    <property type="entry name" value="ATPase_AAA_core"/>
</dbReference>
<dbReference type="GO" id="GO:0030163">
    <property type="term" value="P:protein catabolic process"/>
    <property type="evidence" value="ECO:0007669"/>
    <property type="project" value="TreeGrafter"/>
</dbReference>
<comment type="caution">
    <text evidence="2">The sequence shown here is derived from an EMBL/GenBank/DDBJ whole genome shotgun (WGS) entry which is preliminary data.</text>
</comment>
<proteinExistence type="predicted"/>
<dbReference type="SMART" id="SM00382">
    <property type="entry name" value="AAA"/>
    <property type="match status" value="1"/>
</dbReference>
<keyword evidence="3" id="KW-1185">Reference proteome</keyword>
<organism evidence="2 3">
    <name type="scientific">Frigidibacter albus</name>
    <dbReference type="NCBI Taxonomy" id="1465486"/>
    <lineage>
        <taxon>Bacteria</taxon>
        <taxon>Pseudomonadati</taxon>
        <taxon>Pseudomonadota</taxon>
        <taxon>Alphaproteobacteria</taxon>
        <taxon>Rhodobacterales</taxon>
        <taxon>Paracoccaceae</taxon>
        <taxon>Frigidibacter</taxon>
    </lineage>
</organism>
<sequence length="740" mass="79614">MNQNSLVPSQPSRPEWDAYLGAITRRLRLAVALKMPDPEAASALAEAFPDVVRGPLDVLAAHPQLSHLPPDLAQDIRSRDGDPDATLITGEDRPAVPVPVAWLLMAARLAATFRSAERFAEMTRAGAVALLRVPEVRDVANASLVIRRALLPEGQLIVRRPDILEHGVDQLVFLCPDTSDGQLSRSTTSQVTEWIAQSLATDRPVLILVPAALRLPETLRAVLPEPVDVRTVDRDILLATLRRSHSATGKIDEGAARSALPSDRALAMLSGVELGAGLREASAREVALRLAALARRNTAHVGQHGINGSGPAADAARRIAADLVDWSRNGLAWQDVTRSLLLYGPPGTGKSWLAKSLAVEADVPLVTGHFGAWQSRGHLGEMLAGMRETFEEAQRKAPCVLFIDEIDSVGSREGGERHNASYRRQVINAFLLELDGIAQVQGVVTVGACNNAAVIDPAVIRPGRFDLHVEVPMPDASGLMLVLRRHLGGEFPEAQLAELARRAVGQSMAELDANIRNLRSVCRSQRRVFSLDDLAQVLQRGHDPDLHWRVAIHECGHALVATALGRNDVTRVALSAAGGETMRTRLPAAGTVQDFDRELTILLAGRAAEVLVLGDPSAGSGGGRESDLAVASTLALSMHTQMGLGWHGPVWSDTSAEVALRDPHIRHKVRTSMEAAQGRARHILAARRLLLEGMARELVQHRELAGPDLEAWLAQVTCDDGTVAAAKEERAPGRNQTNTS</sequence>
<reference evidence="2 3" key="1">
    <citation type="submission" date="2020-01" db="EMBL/GenBank/DDBJ databases">
        <title>Frigidibacter albus SP32T (=CGMCC 1.13995T).</title>
        <authorList>
            <person name="Liao X."/>
        </authorList>
    </citation>
    <scope>NUCLEOTIDE SEQUENCE [LARGE SCALE GENOMIC DNA]</scope>
    <source>
        <strain evidence="2 3">SP32</strain>
    </source>
</reference>
<dbReference type="OrthoDB" id="9809379at2"/>
<dbReference type="GO" id="GO:0006508">
    <property type="term" value="P:proteolysis"/>
    <property type="evidence" value="ECO:0007669"/>
    <property type="project" value="InterPro"/>
</dbReference>
<name>A0A6L8VNA8_9RHOB</name>
<dbReference type="Pfam" id="PF00004">
    <property type="entry name" value="AAA"/>
    <property type="match status" value="1"/>
</dbReference>
<dbReference type="GO" id="GO:0005886">
    <property type="term" value="C:plasma membrane"/>
    <property type="evidence" value="ECO:0007669"/>
    <property type="project" value="TreeGrafter"/>
</dbReference>
<dbReference type="CDD" id="cd19481">
    <property type="entry name" value="RecA-like_protease"/>
    <property type="match status" value="1"/>
</dbReference>
<dbReference type="SUPFAM" id="SSF140990">
    <property type="entry name" value="FtsH protease domain-like"/>
    <property type="match status" value="1"/>
</dbReference>
<dbReference type="Pfam" id="PF01434">
    <property type="entry name" value="Peptidase_M41"/>
    <property type="match status" value="1"/>
</dbReference>
<dbReference type="GO" id="GO:0005524">
    <property type="term" value="F:ATP binding"/>
    <property type="evidence" value="ECO:0007669"/>
    <property type="project" value="InterPro"/>
</dbReference>
<dbReference type="PANTHER" id="PTHR23076:SF97">
    <property type="entry name" value="ATP-DEPENDENT ZINC METALLOPROTEASE YME1L1"/>
    <property type="match status" value="1"/>
</dbReference>
<dbReference type="Proteomes" id="UP000477083">
    <property type="component" value="Unassembled WGS sequence"/>
</dbReference>
<dbReference type="Gene3D" id="3.40.50.300">
    <property type="entry name" value="P-loop containing nucleotide triphosphate hydrolases"/>
    <property type="match status" value="1"/>
</dbReference>
<dbReference type="InterPro" id="IPR000642">
    <property type="entry name" value="Peptidase_M41"/>
</dbReference>
<dbReference type="AlphaFoldDB" id="A0A6L8VNA8"/>
<dbReference type="EMBL" id="WWNR01000024">
    <property type="protein sequence ID" value="MZQ91286.1"/>
    <property type="molecule type" value="Genomic_DNA"/>
</dbReference>